<dbReference type="AlphaFoldDB" id="A0A0A8Z231"/>
<name>A0A0A8Z231_ARUDO</name>
<accession>A0A0A8Z231</accession>
<proteinExistence type="predicted"/>
<dbReference type="EMBL" id="GBRH01268978">
    <property type="protein sequence ID" value="JAD28917.1"/>
    <property type="molecule type" value="Transcribed_RNA"/>
</dbReference>
<reference evidence="1" key="1">
    <citation type="submission" date="2014-09" db="EMBL/GenBank/DDBJ databases">
        <authorList>
            <person name="Magalhaes I.L.F."/>
            <person name="Oliveira U."/>
            <person name="Santos F.R."/>
            <person name="Vidigal T.H.D.A."/>
            <person name="Brescovit A.D."/>
            <person name="Santos A.J."/>
        </authorList>
    </citation>
    <scope>NUCLEOTIDE SEQUENCE</scope>
    <source>
        <tissue evidence="1">Shoot tissue taken approximately 20 cm above the soil surface</tissue>
    </source>
</reference>
<reference evidence="1" key="2">
    <citation type="journal article" date="2015" name="Data Brief">
        <title>Shoot transcriptome of the giant reed, Arundo donax.</title>
        <authorList>
            <person name="Barrero R.A."/>
            <person name="Guerrero F.D."/>
            <person name="Moolhuijzen P."/>
            <person name="Goolsby J.A."/>
            <person name="Tidwell J."/>
            <person name="Bellgard S.E."/>
            <person name="Bellgard M.I."/>
        </authorList>
    </citation>
    <scope>NUCLEOTIDE SEQUENCE</scope>
    <source>
        <tissue evidence="1">Shoot tissue taken approximately 20 cm above the soil surface</tissue>
    </source>
</reference>
<evidence type="ECO:0000313" key="1">
    <source>
        <dbReference type="EMBL" id="JAD28917.1"/>
    </source>
</evidence>
<organism evidence="1">
    <name type="scientific">Arundo donax</name>
    <name type="common">Giant reed</name>
    <name type="synonym">Donax arundinaceus</name>
    <dbReference type="NCBI Taxonomy" id="35708"/>
    <lineage>
        <taxon>Eukaryota</taxon>
        <taxon>Viridiplantae</taxon>
        <taxon>Streptophyta</taxon>
        <taxon>Embryophyta</taxon>
        <taxon>Tracheophyta</taxon>
        <taxon>Spermatophyta</taxon>
        <taxon>Magnoliopsida</taxon>
        <taxon>Liliopsida</taxon>
        <taxon>Poales</taxon>
        <taxon>Poaceae</taxon>
        <taxon>PACMAD clade</taxon>
        <taxon>Arundinoideae</taxon>
        <taxon>Arundineae</taxon>
        <taxon>Arundo</taxon>
    </lineage>
</organism>
<protein>
    <submittedName>
        <fullName evidence="1">Uncharacterized protein</fullName>
    </submittedName>
</protein>
<sequence>MVIRVIVRKFIVRWPYRYSESEYVPVCLNFFF</sequence>